<dbReference type="GO" id="GO:0005634">
    <property type="term" value="C:nucleus"/>
    <property type="evidence" value="ECO:0007669"/>
    <property type="project" value="TreeGrafter"/>
</dbReference>
<dbReference type="InterPro" id="IPR000467">
    <property type="entry name" value="G_patch_dom"/>
</dbReference>
<evidence type="ECO:0000313" key="5">
    <source>
        <dbReference type="Proteomes" id="UP000708148"/>
    </source>
</evidence>
<dbReference type="InterPro" id="IPR000061">
    <property type="entry name" value="Surp"/>
</dbReference>
<evidence type="ECO:0008006" key="6">
    <source>
        <dbReference type="Google" id="ProtNLM"/>
    </source>
</evidence>
<dbReference type="Proteomes" id="UP000708148">
    <property type="component" value="Unassembled WGS sequence"/>
</dbReference>
<feature type="domain" description="G-patch" evidence="3">
    <location>
        <begin position="160"/>
        <end position="187"/>
    </location>
</feature>
<protein>
    <recommendedName>
        <fullName evidence="6">G-patch domain-containing protein</fullName>
    </recommendedName>
</protein>
<feature type="compositionally biased region" description="Basic residues" evidence="1">
    <location>
        <begin position="1079"/>
        <end position="1106"/>
    </location>
</feature>
<dbReference type="OrthoDB" id="20507at2759"/>
<dbReference type="InterPro" id="IPR035967">
    <property type="entry name" value="SWAP/Surp_sf"/>
</dbReference>
<gene>
    <name evidence="4" type="ORF">OSTQU699_LOCUS1533</name>
</gene>
<dbReference type="SUPFAM" id="SSF109905">
    <property type="entry name" value="Surp module (SWAP domain)"/>
    <property type="match status" value="1"/>
</dbReference>
<dbReference type="GO" id="GO:0006397">
    <property type="term" value="P:mRNA processing"/>
    <property type="evidence" value="ECO:0007669"/>
    <property type="project" value="InterPro"/>
</dbReference>
<dbReference type="PANTHER" id="PTHR13384">
    <property type="entry name" value="G PATCH DOMAIN-CONTAINING PROTEIN 1"/>
    <property type="match status" value="1"/>
</dbReference>
<feature type="domain" description="SURP motif" evidence="2">
    <location>
        <begin position="392"/>
        <end position="434"/>
    </location>
</feature>
<feature type="region of interest" description="Disordered" evidence="1">
    <location>
        <begin position="697"/>
        <end position="1121"/>
    </location>
</feature>
<dbReference type="SMART" id="SM00648">
    <property type="entry name" value="SWAP"/>
    <property type="match status" value="1"/>
</dbReference>
<feature type="compositionally biased region" description="Basic and acidic residues" evidence="1">
    <location>
        <begin position="839"/>
        <end position="874"/>
    </location>
</feature>
<feature type="region of interest" description="Disordered" evidence="1">
    <location>
        <begin position="286"/>
        <end position="314"/>
    </location>
</feature>
<feature type="region of interest" description="Disordered" evidence="1">
    <location>
        <begin position="470"/>
        <end position="503"/>
    </location>
</feature>
<feature type="compositionally biased region" description="Acidic residues" evidence="1">
    <location>
        <begin position="286"/>
        <end position="299"/>
    </location>
</feature>
<evidence type="ECO:0000313" key="4">
    <source>
        <dbReference type="EMBL" id="CAD7696172.1"/>
    </source>
</evidence>
<dbReference type="AlphaFoldDB" id="A0A8S1IRT0"/>
<dbReference type="EMBL" id="CAJHUC010000442">
    <property type="protein sequence ID" value="CAD7696172.1"/>
    <property type="molecule type" value="Genomic_DNA"/>
</dbReference>
<feature type="compositionally biased region" description="Basic and acidic residues" evidence="1">
    <location>
        <begin position="997"/>
        <end position="1009"/>
    </location>
</feature>
<dbReference type="PROSITE" id="PS50128">
    <property type="entry name" value="SURP"/>
    <property type="match status" value="1"/>
</dbReference>
<feature type="compositionally biased region" description="Basic and acidic residues" evidence="1">
    <location>
        <begin position="748"/>
        <end position="759"/>
    </location>
</feature>
<evidence type="ECO:0000256" key="1">
    <source>
        <dbReference type="SAM" id="MobiDB-lite"/>
    </source>
</evidence>
<name>A0A8S1IRT0_9CHLO</name>
<dbReference type="PANTHER" id="PTHR13384:SF19">
    <property type="entry name" value="G PATCH DOMAIN-CONTAINING PROTEIN 1"/>
    <property type="match status" value="1"/>
</dbReference>
<evidence type="ECO:0000259" key="3">
    <source>
        <dbReference type="PROSITE" id="PS50174"/>
    </source>
</evidence>
<reference evidence="4" key="1">
    <citation type="submission" date="2020-12" db="EMBL/GenBank/DDBJ databases">
        <authorList>
            <person name="Iha C."/>
        </authorList>
    </citation>
    <scope>NUCLEOTIDE SEQUENCE</scope>
</reference>
<dbReference type="PROSITE" id="PS50174">
    <property type="entry name" value="G_PATCH"/>
    <property type="match status" value="1"/>
</dbReference>
<accession>A0A8S1IRT0</accession>
<dbReference type="InterPro" id="IPR011666">
    <property type="entry name" value="DUF1604"/>
</dbReference>
<organism evidence="4 5">
    <name type="scientific">Ostreobium quekettii</name>
    <dbReference type="NCBI Taxonomy" id="121088"/>
    <lineage>
        <taxon>Eukaryota</taxon>
        <taxon>Viridiplantae</taxon>
        <taxon>Chlorophyta</taxon>
        <taxon>core chlorophytes</taxon>
        <taxon>Ulvophyceae</taxon>
        <taxon>TCBD clade</taxon>
        <taxon>Bryopsidales</taxon>
        <taxon>Ostreobineae</taxon>
        <taxon>Ostreobiaceae</taxon>
        <taxon>Ostreobium</taxon>
    </lineage>
</organism>
<comment type="caution">
    <text evidence="4">The sequence shown here is derived from an EMBL/GenBank/DDBJ whole genome shotgun (WGS) entry which is preliminary data.</text>
</comment>
<proteinExistence type="predicted"/>
<dbReference type="Pfam" id="PF07713">
    <property type="entry name" value="DUF1604"/>
    <property type="match status" value="1"/>
</dbReference>
<feature type="compositionally biased region" description="Basic and acidic residues" evidence="1">
    <location>
        <begin position="784"/>
        <end position="815"/>
    </location>
</feature>
<sequence length="1121" mass="120162">MGSESDGEDYIFLGTPIEDEEGPSRRYRKQAQDPRATRGLPVWEQEVTDAEGRRRFHGAFTGGFSAGYYNTVGSKEGFAPTSFRTSRSNRAGPRAQKVEDFLDEDEKEERNRTALRVQDTYDTFAHGAREAALKQAQREAEGRPSLFSGPVIEEVIAPVAESIGIKLLLKMGWRHGKGIGWEDKATGDGAKGLKRWGPEASLGAANIALYLPKPKDDVHGLGYDPFKGAEVFRAARVAKDSQRAQGTVAGKRARGTAFGTGVLEGNDQLGEMEDYVIDGGGRGAEYDFEIGSDKSEDDEPQHRHKRHQRPSNSVLPLLLSSSQQATPQLVPGFKRGRQLETTKTFPPPQVPRGYKPFHKFPEAPPSHPIGAPTVHIGPCTAPVPSDPGIKKAIETLAGYVAKSGAAFEEIARERNGGDPKFRFLFGGEGAEYYRWKVADIKVRIHAASNMVNPGQRSRPLTADDRGAILGETQLQSTKPTPGIDPDSRATESEAVGQSLGVGRGARPALPGIADAERQKLQNVLKSTFVTAEDPDLVQSSRLKGGLQQRPTPAAKPIAPTTSEPQAAQPPTRMFEDWRPAPLLCKRFDVPDPYAGVKWHGDAERSQFRAMFDGLQGIVPKETGKMQFMASEGGADRRGGSEAADVAGASARTFASTGDSTVAGTAGTVGVEDSGGASDPKASAARFLESLEKKMNIDPAERAPGEGVGAGDGQEVPATQLIERPVDLFKAIFEDESESEDDDDDGGGDDQKQEREREAGGEGGMENDGVGNGDSQSMHQGVDAEEQRPWRHAEGRRGGIAGEHSDVVHGGSERGLADAGVGLGARRRPSRWEGATQAESRFDDPVDRPFRDVNDESGPRGTERGHSGDQGDRHPWPSAANDGGRNGSRAVGVDLLPSRDGSISGVRFVDAKDAAGPGAGSGHKRHREQGRERSDLDESSLDGGSGHKRHRAQGRLKTDQNESSLRGGSHGDRRPSKKSGGSGGGRAGPWDSSLGGRDWVRQPTHADERPLKRRVSGSRSPSRGSEYSDPQSGGSGPGGDVSAEGRGDGHVGRGLSCTELSRLLRVLKKDKSKASEGRAKGSRKERRKGRKEKKGKGKKKKKHKAGRRGPDRRSSTDSESEG</sequence>
<feature type="region of interest" description="Disordered" evidence="1">
    <location>
        <begin position="656"/>
        <end position="681"/>
    </location>
</feature>
<feature type="region of interest" description="Disordered" evidence="1">
    <location>
        <begin position="543"/>
        <end position="570"/>
    </location>
</feature>
<feature type="region of interest" description="Disordered" evidence="1">
    <location>
        <begin position="1"/>
        <end position="40"/>
    </location>
</feature>
<feature type="compositionally biased region" description="Acidic residues" evidence="1">
    <location>
        <begin position="733"/>
        <end position="747"/>
    </location>
</feature>
<dbReference type="GO" id="GO:0003723">
    <property type="term" value="F:RNA binding"/>
    <property type="evidence" value="ECO:0007669"/>
    <property type="project" value="InterPro"/>
</dbReference>
<keyword evidence="5" id="KW-1185">Reference proteome</keyword>
<feature type="compositionally biased region" description="Gly residues" evidence="1">
    <location>
        <begin position="760"/>
        <end position="771"/>
    </location>
</feature>
<dbReference type="Gene3D" id="1.10.10.790">
    <property type="entry name" value="Surp module"/>
    <property type="match status" value="1"/>
</dbReference>
<dbReference type="Pfam" id="PF01805">
    <property type="entry name" value="Surp"/>
    <property type="match status" value="1"/>
</dbReference>
<feature type="compositionally biased region" description="Low complexity" evidence="1">
    <location>
        <begin position="1016"/>
        <end position="1031"/>
    </location>
</feature>
<feature type="compositionally biased region" description="Basic and acidic residues" evidence="1">
    <location>
        <begin position="1066"/>
        <end position="1078"/>
    </location>
</feature>
<evidence type="ECO:0000259" key="2">
    <source>
        <dbReference type="PROSITE" id="PS50128"/>
    </source>
</evidence>
<feature type="compositionally biased region" description="Low complexity" evidence="1">
    <location>
        <begin position="550"/>
        <end position="561"/>
    </location>
</feature>